<feature type="compositionally biased region" description="Basic residues" evidence="1">
    <location>
        <begin position="48"/>
        <end position="58"/>
    </location>
</feature>
<feature type="region of interest" description="Disordered" evidence="1">
    <location>
        <begin position="818"/>
        <end position="1025"/>
    </location>
</feature>
<feature type="region of interest" description="Disordered" evidence="1">
    <location>
        <begin position="1037"/>
        <end position="1065"/>
    </location>
</feature>
<proteinExistence type="predicted"/>
<dbReference type="EMBL" id="GEGO01005422">
    <property type="protein sequence ID" value="JAR89982.1"/>
    <property type="molecule type" value="Transcribed_RNA"/>
</dbReference>
<feature type="region of interest" description="Disordered" evidence="1">
    <location>
        <begin position="706"/>
        <end position="725"/>
    </location>
</feature>
<evidence type="ECO:0000256" key="1">
    <source>
        <dbReference type="SAM" id="MobiDB-lite"/>
    </source>
</evidence>
<feature type="compositionally biased region" description="Polar residues" evidence="1">
    <location>
        <begin position="253"/>
        <end position="270"/>
    </location>
</feature>
<feature type="non-terminal residue" evidence="2">
    <location>
        <position position="1065"/>
    </location>
</feature>
<feature type="compositionally biased region" description="Basic and acidic residues" evidence="1">
    <location>
        <begin position="759"/>
        <end position="768"/>
    </location>
</feature>
<protein>
    <submittedName>
        <fullName evidence="2">Putative muscle-specific protein</fullName>
    </submittedName>
</protein>
<feature type="region of interest" description="Disordered" evidence="1">
    <location>
        <begin position="516"/>
        <end position="565"/>
    </location>
</feature>
<feature type="compositionally biased region" description="Basic residues" evidence="1">
    <location>
        <begin position="996"/>
        <end position="1005"/>
    </location>
</feature>
<feature type="compositionally biased region" description="Polar residues" evidence="1">
    <location>
        <begin position="226"/>
        <end position="242"/>
    </location>
</feature>
<feature type="compositionally biased region" description="Basic and acidic residues" evidence="1">
    <location>
        <begin position="130"/>
        <end position="139"/>
    </location>
</feature>
<feature type="compositionally biased region" description="Basic and acidic residues" evidence="1">
    <location>
        <begin position="371"/>
        <end position="380"/>
    </location>
</feature>
<reference evidence="2" key="1">
    <citation type="journal article" date="2018" name="PLoS Negl. Trop. Dis.">
        <title>Sialome diversity of ticks revealed by RNAseq of single tick salivary glands.</title>
        <authorList>
            <person name="Perner J."/>
            <person name="Kropackova S."/>
            <person name="Kopacek P."/>
            <person name="Ribeiro J.M."/>
        </authorList>
    </citation>
    <scope>NUCLEOTIDE SEQUENCE</scope>
    <source>
        <strain evidence="2">Siblings of single egg batch collected in Ceske Budejovice</strain>
        <tissue evidence="2">Salivary glands</tissue>
    </source>
</reference>
<feature type="compositionally biased region" description="Basic and acidic residues" evidence="1">
    <location>
        <begin position="31"/>
        <end position="40"/>
    </location>
</feature>
<feature type="compositionally biased region" description="Basic and acidic residues" evidence="1">
    <location>
        <begin position="536"/>
        <end position="552"/>
    </location>
</feature>
<feature type="compositionally biased region" description="Basic and acidic residues" evidence="1">
    <location>
        <begin position="351"/>
        <end position="362"/>
    </location>
</feature>
<feature type="region of interest" description="Disordered" evidence="1">
    <location>
        <begin position="600"/>
        <end position="681"/>
    </location>
</feature>
<dbReference type="AlphaFoldDB" id="A0A147BHR3"/>
<accession>A0A147BHR3</accession>
<feature type="compositionally biased region" description="Basic and acidic residues" evidence="1">
    <location>
        <begin position="621"/>
        <end position="654"/>
    </location>
</feature>
<feature type="compositionally biased region" description="Basic and acidic residues" evidence="1">
    <location>
        <begin position="830"/>
        <end position="842"/>
    </location>
</feature>
<feature type="compositionally biased region" description="Basic and acidic residues" evidence="1">
    <location>
        <begin position="904"/>
        <end position="920"/>
    </location>
</feature>
<name>A0A147BHR3_IXORI</name>
<feature type="compositionally biased region" description="Basic residues" evidence="1">
    <location>
        <begin position="147"/>
        <end position="157"/>
    </location>
</feature>
<feature type="compositionally biased region" description="Basic and acidic residues" evidence="1">
    <location>
        <begin position="327"/>
        <end position="338"/>
    </location>
</feature>
<feature type="region of interest" description="Disordered" evidence="1">
    <location>
        <begin position="731"/>
        <end position="797"/>
    </location>
</feature>
<feature type="region of interest" description="Disordered" evidence="1">
    <location>
        <begin position="470"/>
        <end position="504"/>
    </location>
</feature>
<feature type="non-terminal residue" evidence="2">
    <location>
        <position position="1"/>
    </location>
</feature>
<evidence type="ECO:0000313" key="2">
    <source>
        <dbReference type="EMBL" id="JAR89982.1"/>
    </source>
</evidence>
<organism evidence="2">
    <name type="scientific">Ixodes ricinus</name>
    <name type="common">Common tick</name>
    <name type="synonym">Acarus ricinus</name>
    <dbReference type="NCBI Taxonomy" id="34613"/>
    <lineage>
        <taxon>Eukaryota</taxon>
        <taxon>Metazoa</taxon>
        <taxon>Ecdysozoa</taxon>
        <taxon>Arthropoda</taxon>
        <taxon>Chelicerata</taxon>
        <taxon>Arachnida</taxon>
        <taxon>Acari</taxon>
        <taxon>Parasitiformes</taxon>
        <taxon>Ixodida</taxon>
        <taxon>Ixodoidea</taxon>
        <taxon>Ixodidae</taxon>
        <taxon>Ixodinae</taxon>
        <taxon>Ixodes</taxon>
    </lineage>
</organism>
<sequence>DVGKPASPFDLPVSDKAKTPSREGTPIILITEDKVTKAEEPSEQPELHKKKKTKKLKGRAPDDQEAVAPLSTDEDKIKGTVILDHVQVIEKTDVTTGAEDAGKPASPFDLPLSDKAKTPSREGTPIILVTDDKVTKPEEPWEEPELHKKKKTIKRKEKTLDDQVPVTSLPADGDESKSAETPPNTNNESYENILRASSKEPQVVPSTDTNKGDEQSSGWIGKIISTAKSMLSGDSRSDSITRASFEGTKEDSYSMSPLEEQSNDTSSSNLPGVAIHNLLEDISGGTSEFLDEGDKTVKTQEPSEEPDSENKKIRKPKRKTPAEEEAESHLPTEKKDAKGVLSVEDGYIFGKPDDKSSPEDVFKGMGTFKAPETEEMKTPSHEVTPGVSTGEKLGDVPDRVAGSLDEDAKAYKSQEPSEEAGSEDKQKTKKPGGKTSAEEEAETQLPTEKKDIESVLSVEVAHIFVKPDYMTGPEGVFKETGTFEAPGIEETSTPSHEGTPGVSTGELLRHVSDRVLGSLDEDVQAYKPQEPSEEPDSQKKKMTEKPEGKASAEEEAATQQPTEKHVMGVLAVEDVDIFRKTDHINTLEDVFKGMGTFGAPGTEKIGTQSREGTPGVFAGELLRDAPDRVLRSLEEDARACKPQEPSEKPDFEKKTAKKPKEKTPAEVEGETQLPTEKKDVKKVLPLEDAHIFGKPDYMTSPEDVFKETGTFEAPGTEKTRTPSCEGTFEVSAGELLRDAPDRVPGFLEEENAKAYKPQKPSEEPDSQKKKAKKPKGKTLPEEEAETQLPTEKKDVMGVLPVEDAHVFGKPDYMTSPEDVFKGMGTFEAPGTEKTRVPSREGTPEASTGEVLRYVPDRVPGSLEEDIKACKPQEPLEEPDSKMKRAKKPKGKTPVEEEAETLLPTEKKDVRGVLPVEDPHIFGKPGYMTTPGDVFKGTSTFEAPGTEKTRAPSREGTPGVSAGELLRDASERVPGSLEEDAKTYKPQEASEQPDSQKKKKAKKPKGKTPLEEEDETQLPTAKKDVMGVLPVEDAHIFGKPDYMTSPEDVFKETGTFEAPGTEKTRV</sequence>
<feature type="region of interest" description="Disordered" evidence="1">
    <location>
        <begin position="1"/>
        <end position="75"/>
    </location>
</feature>
<feature type="compositionally biased region" description="Polar residues" evidence="1">
    <location>
        <begin position="179"/>
        <end position="190"/>
    </location>
</feature>
<feature type="region of interest" description="Disordered" evidence="1">
    <location>
        <begin position="93"/>
        <end position="455"/>
    </location>
</feature>